<evidence type="ECO:0000256" key="6">
    <source>
        <dbReference type="ARBA" id="ARBA00023002"/>
    </source>
</evidence>
<keyword evidence="8" id="KW-0805">Transcription regulation</keyword>
<comment type="cofactor">
    <cofactor evidence="1">
        <name>Fe(2+)</name>
        <dbReference type="ChEBI" id="CHEBI:29033"/>
    </cofactor>
</comment>
<reference evidence="14" key="1">
    <citation type="journal article" date="2022" name="IScience">
        <title>Evolution of zygomycete secretomes and the origins of terrestrial fungal ecologies.</title>
        <authorList>
            <person name="Chang Y."/>
            <person name="Wang Y."/>
            <person name="Mondo S."/>
            <person name="Ahrendt S."/>
            <person name="Andreopoulos W."/>
            <person name="Barry K."/>
            <person name="Beard J."/>
            <person name="Benny G.L."/>
            <person name="Blankenship S."/>
            <person name="Bonito G."/>
            <person name="Cuomo C."/>
            <person name="Desiro A."/>
            <person name="Gervers K.A."/>
            <person name="Hundley H."/>
            <person name="Kuo A."/>
            <person name="LaButti K."/>
            <person name="Lang B.F."/>
            <person name="Lipzen A."/>
            <person name="O'Donnell K."/>
            <person name="Pangilinan J."/>
            <person name="Reynolds N."/>
            <person name="Sandor L."/>
            <person name="Smith M.E."/>
            <person name="Tsang A."/>
            <person name="Grigoriev I.V."/>
            <person name="Stajich J.E."/>
            <person name="Spatafora J.W."/>
        </authorList>
    </citation>
    <scope>NUCLEOTIDE SEQUENCE</scope>
    <source>
        <strain evidence="14">RSA 2281</strain>
    </source>
</reference>
<keyword evidence="5" id="KW-0223">Dioxygenase</keyword>
<dbReference type="AlphaFoldDB" id="A0AAD5PHK3"/>
<feature type="domain" description="JmjC" evidence="13">
    <location>
        <begin position="170"/>
        <end position="338"/>
    </location>
</feature>
<feature type="compositionally biased region" description="Basic and acidic residues" evidence="12">
    <location>
        <begin position="19"/>
        <end position="28"/>
    </location>
</feature>
<dbReference type="PROSITE" id="PS51184">
    <property type="entry name" value="JMJC"/>
    <property type="match status" value="1"/>
</dbReference>
<sequence length="471" mass="54435">MPTKSNQEGNRSTKKRSKSRESQGSRYERKIRRVKTKARSEIDLFAWNKWKFHCQDYWISPYVDTVPRIDVRSTPKSEFIEKYEKQNRPAVLTHLTDEWPSHSLWNEKYFLENYGSHMFKIGEDDDDNNVYLKMKHFLQYSETDAQKDDSPLYIFDSGFYKDRRKKKRQNQLNTLLGDYQVPEYFSDDLFRLTGERRRPPYRWLVIGGARSGTGIHTDPLGTSAWNALLKGHKRWCMFPPGTPKTIVDPPMKPYDHEAVSWFSTVFPKFQVRDDPYDNRTLGEKLGMVQVLQRPGETIFVPGGWSHVVMNLDMTFAVTQNFCSPTNAEFVYLSTRHSRPKLGAKLYRKIHELAAKNPKMYGELAKRLDCLQYVPQIPPSSSDSSGSSSTSSSSSSSSSNSDSDSSGKSNGNKETKNGSTKTKTNRGRKRKFQVSSTESETDLSDGTCMCQKCKRNRKREERQRLMEKRTTA</sequence>
<dbReference type="SMART" id="SM00558">
    <property type="entry name" value="JmjC"/>
    <property type="match status" value="1"/>
</dbReference>
<dbReference type="InterPro" id="IPR003347">
    <property type="entry name" value="JmjC_dom"/>
</dbReference>
<evidence type="ECO:0000256" key="12">
    <source>
        <dbReference type="SAM" id="MobiDB-lite"/>
    </source>
</evidence>
<keyword evidence="9" id="KW-0804">Transcription</keyword>
<evidence type="ECO:0000256" key="7">
    <source>
        <dbReference type="ARBA" id="ARBA00023004"/>
    </source>
</evidence>
<feature type="region of interest" description="Disordered" evidence="12">
    <location>
        <begin position="1"/>
        <end position="30"/>
    </location>
</feature>
<keyword evidence="4" id="KW-0156">Chromatin regulator</keyword>
<dbReference type="GO" id="GO:0106140">
    <property type="term" value="F:P-TEFb complex binding"/>
    <property type="evidence" value="ECO:0007669"/>
    <property type="project" value="TreeGrafter"/>
</dbReference>
<feature type="compositionally biased region" description="Low complexity" evidence="12">
    <location>
        <begin position="379"/>
        <end position="409"/>
    </location>
</feature>
<evidence type="ECO:0000256" key="3">
    <source>
        <dbReference type="ARBA" id="ARBA00022723"/>
    </source>
</evidence>
<dbReference type="GO" id="GO:0005737">
    <property type="term" value="C:cytoplasm"/>
    <property type="evidence" value="ECO:0007669"/>
    <property type="project" value="TreeGrafter"/>
</dbReference>
<name>A0AAD5PHK3_9FUNG</name>
<comment type="subcellular location">
    <subcellularLocation>
        <location evidence="2">Nucleus</location>
    </subcellularLocation>
</comment>
<keyword evidence="15" id="KW-1185">Reference proteome</keyword>
<keyword evidence="3" id="KW-0479">Metal-binding</keyword>
<reference evidence="14" key="2">
    <citation type="submission" date="2023-02" db="EMBL/GenBank/DDBJ databases">
        <authorList>
            <consortium name="DOE Joint Genome Institute"/>
            <person name="Mondo S.J."/>
            <person name="Chang Y."/>
            <person name="Wang Y."/>
            <person name="Ahrendt S."/>
            <person name="Andreopoulos W."/>
            <person name="Barry K."/>
            <person name="Beard J."/>
            <person name="Benny G.L."/>
            <person name="Blankenship S."/>
            <person name="Bonito G."/>
            <person name="Cuomo C."/>
            <person name="Desiro A."/>
            <person name="Gervers K.A."/>
            <person name="Hundley H."/>
            <person name="Kuo A."/>
            <person name="LaButti K."/>
            <person name="Lang B.F."/>
            <person name="Lipzen A."/>
            <person name="O'Donnell K."/>
            <person name="Pangilinan J."/>
            <person name="Reynolds N."/>
            <person name="Sandor L."/>
            <person name="Smith M.W."/>
            <person name="Tsang A."/>
            <person name="Grigoriev I.V."/>
            <person name="Stajich J.E."/>
            <person name="Spatafora J.W."/>
        </authorList>
    </citation>
    <scope>NUCLEOTIDE SEQUENCE</scope>
    <source>
        <strain evidence="14">RSA 2281</strain>
    </source>
</reference>
<evidence type="ECO:0000256" key="5">
    <source>
        <dbReference type="ARBA" id="ARBA00022964"/>
    </source>
</evidence>
<dbReference type="GO" id="GO:0005634">
    <property type="term" value="C:nucleus"/>
    <property type="evidence" value="ECO:0007669"/>
    <property type="project" value="UniProtKB-SubCell"/>
</dbReference>
<evidence type="ECO:0000256" key="11">
    <source>
        <dbReference type="ARBA" id="ARBA00038068"/>
    </source>
</evidence>
<evidence type="ECO:0000256" key="2">
    <source>
        <dbReference type="ARBA" id="ARBA00004123"/>
    </source>
</evidence>
<dbReference type="InterPro" id="IPR050910">
    <property type="entry name" value="JMJD6_ArgDemeth/LysHydrox"/>
</dbReference>
<dbReference type="Pfam" id="PF02373">
    <property type="entry name" value="JmjC"/>
    <property type="match status" value="1"/>
</dbReference>
<evidence type="ECO:0000259" key="13">
    <source>
        <dbReference type="PROSITE" id="PS51184"/>
    </source>
</evidence>
<evidence type="ECO:0000256" key="4">
    <source>
        <dbReference type="ARBA" id="ARBA00022853"/>
    </source>
</evidence>
<keyword evidence="10" id="KW-0539">Nucleus</keyword>
<organism evidence="14 15">
    <name type="scientific">Phascolomyces articulosus</name>
    <dbReference type="NCBI Taxonomy" id="60185"/>
    <lineage>
        <taxon>Eukaryota</taxon>
        <taxon>Fungi</taxon>
        <taxon>Fungi incertae sedis</taxon>
        <taxon>Mucoromycota</taxon>
        <taxon>Mucoromycotina</taxon>
        <taxon>Mucoromycetes</taxon>
        <taxon>Mucorales</taxon>
        <taxon>Lichtheimiaceae</taxon>
        <taxon>Phascolomyces</taxon>
    </lineage>
</organism>
<comment type="similarity">
    <text evidence="11">Belongs to the JMJD6 family.</text>
</comment>
<dbReference type="Gene3D" id="2.60.120.650">
    <property type="entry name" value="Cupin"/>
    <property type="match status" value="1"/>
</dbReference>
<evidence type="ECO:0000256" key="8">
    <source>
        <dbReference type="ARBA" id="ARBA00023015"/>
    </source>
</evidence>
<dbReference type="GO" id="GO:0046872">
    <property type="term" value="F:metal ion binding"/>
    <property type="evidence" value="ECO:0007669"/>
    <property type="project" value="UniProtKB-KW"/>
</dbReference>
<feature type="region of interest" description="Disordered" evidence="12">
    <location>
        <begin position="375"/>
        <end position="445"/>
    </location>
</feature>
<feature type="compositionally biased region" description="Polar residues" evidence="12">
    <location>
        <begin position="1"/>
        <end position="10"/>
    </location>
</feature>
<dbReference type="EMBL" id="JAIXMP010000006">
    <property type="protein sequence ID" value="KAI9271928.1"/>
    <property type="molecule type" value="Genomic_DNA"/>
</dbReference>
<keyword evidence="6" id="KW-0560">Oxidoreductase</keyword>
<comment type="caution">
    <text evidence="14">The sequence shown here is derived from an EMBL/GenBank/DDBJ whole genome shotgun (WGS) entry which is preliminary data.</text>
</comment>
<gene>
    <name evidence="14" type="ORF">BDA99DRAFT_501348</name>
</gene>
<protein>
    <recommendedName>
        <fullName evidence="13">JmjC domain-containing protein</fullName>
    </recommendedName>
</protein>
<feature type="compositionally biased region" description="Basic residues" evidence="12">
    <location>
        <begin position="422"/>
        <end position="431"/>
    </location>
</feature>
<evidence type="ECO:0000313" key="15">
    <source>
        <dbReference type="Proteomes" id="UP001209540"/>
    </source>
</evidence>
<evidence type="ECO:0000256" key="1">
    <source>
        <dbReference type="ARBA" id="ARBA00001954"/>
    </source>
</evidence>
<proteinExistence type="inferred from homology"/>
<accession>A0AAD5PHK3</accession>
<dbReference type="PANTHER" id="PTHR12480">
    <property type="entry name" value="ARGININE DEMETHYLASE AND LYSYL-HYDROXYLASE JMJD"/>
    <property type="match status" value="1"/>
</dbReference>
<evidence type="ECO:0000256" key="9">
    <source>
        <dbReference type="ARBA" id="ARBA00023163"/>
    </source>
</evidence>
<keyword evidence="7" id="KW-0408">Iron</keyword>
<evidence type="ECO:0000256" key="10">
    <source>
        <dbReference type="ARBA" id="ARBA00023242"/>
    </source>
</evidence>
<dbReference type="Proteomes" id="UP001209540">
    <property type="component" value="Unassembled WGS sequence"/>
</dbReference>
<dbReference type="PANTHER" id="PTHR12480:SF32">
    <property type="entry name" value="BIFUNCTIONAL ARGININE DEMETHYLASE AND LYSYL-HYDROXYLASE JMJD6"/>
    <property type="match status" value="1"/>
</dbReference>
<dbReference type="GO" id="GO:0033749">
    <property type="term" value="F:histone H4R3 demethylase activity"/>
    <property type="evidence" value="ECO:0007669"/>
    <property type="project" value="TreeGrafter"/>
</dbReference>
<evidence type="ECO:0000313" key="14">
    <source>
        <dbReference type="EMBL" id="KAI9271928.1"/>
    </source>
</evidence>
<dbReference type="SUPFAM" id="SSF51197">
    <property type="entry name" value="Clavaminate synthase-like"/>
    <property type="match status" value="1"/>
</dbReference>